<dbReference type="Proteomes" id="UP000237347">
    <property type="component" value="Unassembled WGS sequence"/>
</dbReference>
<keyword evidence="2" id="KW-1185">Reference proteome</keyword>
<accession>A0AAW0JGJ7</accession>
<organism evidence="1 2">
    <name type="scientific">Quercus suber</name>
    <name type="common">Cork oak</name>
    <dbReference type="NCBI Taxonomy" id="58331"/>
    <lineage>
        <taxon>Eukaryota</taxon>
        <taxon>Viridiplantae</taxon>
        <taxon>Streptophyta</taxon>
        <taxon>Embryophyta</taxon>
        <taxon>Tracheophyta</taxon>
        <taxon>Spermatophyta</taxon>
        <taxon>Magnoliopsida</taxon>
        <taxon>eudicotyledons</taxon>
        <taxon>Gunneridae</taxon>
        <taxon>Pentapetalae</taxon>
        <taxon>rosids</taxon>
        <taxon>fabids</taxon>
        <taxon>Fagales</taxon>
        <taxon>Fagaceae</taxon>
        <taxon>Quercus</taxon>
    </lineage>
</organism>
<name>A0AAW0JGJ7_QUESU</name>
<comment type="caution">
    <text evidence="1">The sequence shown here is derived from an EMBL/GenBank/DDBJ whole genome shotgun (WGS) entry which is preliminary data.</text>
</comment>
<dbReference type="EMBL" id="PKMF04000565">
    <property type="protein sequence ID" value="KAK7825748.1"/>
    <property type="molecule type" value="Genomic_DNA"/>
</dbReference>
<evidence type="ECO:0000313" key="2">
    <source>
        <dbReference type="Proteomes" id="UP000237347"/>
    </source>
</evidence>
<protein>
    <submittedName>
        <fullName evidence="1">Uncharacterized protein</fullName>
    </submittedName>
</protein>
<proteinExistence type="predicted"/>
<sequence>MLFIYVSLPVLSSKISHSNICSYAKTFEYHFDTINREFPYKRLEIDTGQLLTLSTLISKADDLRDINILEKLDN</sequence>
<evidence type="ECO:0000313" key="1">
    <source>
        <dbReference type="EMBL" id="KAK7825748.1"/>
    </source>
</evidence>
<gene>
    <name evidence="1" type="ORF">CFP56_032776</name>
</gene>
<reference evidence="1 2" key="1">
    <citation type="journal article" date="2018" name="Sci. Data">
        <title>The draft genome sequence of cork oak.</title>
        <authorList>
            <person name="Ramos A.M."/>
            <person name="Usie A."/>
            <person name="Barbosa P."/>
            <person name="Barros P.M."/>
            <person name="Capote T."/>
            <person name="Chaves I."/>
            <person name="Simoes F."/>
            <person name="Abreu I."/>
            <person name="Carrasquinho I."/>
            <person name="Faro C."/>
            <person name="Guimaraes J.B."/>
            <person name="Mendonca D."/>
            <person name="Nobrega F."/>
            <person name="Rodrigues L."/>
            <person name="Saibo N.J.M."/>
            <person name="Varela M.C."/>
            <person name="Egas C."/>
            <person name="Matos J."/>
            <person name="Miguel C.M."/>
            <person name="Oliveira M.M."/>
            <person name="Ricardo C.P."/>
            <person name="Goncalves S."/>
        </authorList>
    </citation>
    <scope>NUCLEOTIDE SEQUENCE [LARGE SCALE GENOMIC DNA]</scope>
    <source>
        <strain evidence="2">cv. HL8</strain>
    </source>
</reference>
<dbReference type="AlphaFoldDB" id="A0AAW0JGJ7"/>